<dbReference type="EMBL" id="GL870942">
    <property type="protein sequence ID" value="EGC40473.1"/>
    <property type="molecule type" value="Genomic_DNA"/>
</dbReference>
<dbReference type="AlphaFoldDB" id="F0Z6E5"/>
<dbReference type="OrthoDB" id="22074at2759"/>
<reference evidence="2" key="1">
    <citation type="journal article" date="2011" name="Genome Biol.">
        <title>Comparative genomics of the social amoebae Dictyostelium discoideum and Dictyostelium purpureum.</title>
        <authorList>
            <consortium name="US DOE Joint Genome Institute (JGI-PGF)"/>
            <person name="Sucgang R."/>
            <person name="Kuo A."/>
            <person name="Tian X."/>
            <person name="Salerno W."/>
            <person name="Parikh A."/>
            <person name="Feasley C.L."/>
            <person name="Dalin E."/>
            <person name="Tu H."/>
            <person name="Huang E."/>
            <person name="Barry K."/>
            <person name="Lindquist E."/>
            <person name="Shapiro H."/>
            <person name="Bruce D."/>
            <person name="Schmutz J."/>
            <person name="Salamov A."/>
            <person name="Fey P."/>
            <person name="Gaudet P."/>
            <person name="Anjard C."/>
            <person name="Babu M.M."/>
            <person name="Basu S."/>
            <person name="Bushmanova Y."/>
            <person name="van der Wel H."/>
            <person name="Katoh-Kurasawa M."/>
            <person name="Dinh C."/>
            <person name="Coutinho P.M."/>
            <person name="Saito T."/>
            <person name="Elias M."/>
            <person name="Schaap P."/>
            <person name="Kay R.R."/>
            <person name="Henrissat B."/>
            <person name="Eichinger L."/>
            <person name="Rivero F."/>
            <person name="Putnam N.H."/>
            <person name="West C.M."/>
            <person name="Loomis W.F."/>
            <person name="Chisholm R.L."/>
            <person name="Shaulsky G."/>
            <person name="Strassmann J.E."/>
            <person name="Queller D.C."/>
            <person name="Kuspa A."/>
            <person name="Grigoriev I.V."/>
        </authorList>
    </citation>
    <scope>NUCLEOTIDE SEQUENCE [LARGE SCALE GENOMIC DNA]</scope>
    <source>
        <strain evidence="2">QSDP1</strain>
    </source>
</reference>
<evidence type="ECO:0000313" key="1">
    <source>
        <dbReference type="EMBL" id="EGC40473.1"/>
    </source>
</evidence>
<sequence>MITNSNKNETLFYKVFHNKYLFNLIFYHIRATEWVKYSDIRRINNENRKKFKEITSLDWLLKNKEYQLLKCKLEAKEYI</sequence>
<dbReference type="OMA" id="YHIRATE"/>
<dbReference type="KEGG" id="dpp:DICPUDRAFT_25175"/>
<proteinExistence type="predicted"/>
<dbReference type="VEuPathDB" id="AmoebaDB:DICPUDRAFT_25175"/>
<evidence type="ECO:0000313" key="2">
    <source>
        <dbReference type="Proteomes" id="UP000001064"/>
    </source>
</evidence>
<dbReference type="PANTHER" id="PTHR32457:SF62">
    <property type="entry name" value="F-BOX DOMAIN-CONTAINING PROTEIN-RELATED"/>
    <property type="match status" value="1"/>
</dbReference>
<dbReference type="RefSeq" id="XP_003283020.1">
    <property type="nucleotide sequence ID" value="XM_003282972.1"/>
</dbReference>
<keyword evidence="2" id="KW-1185">Reference proteome</keyword>
<accession>F0Z6E5</accession>
<organism evidence="1 2">
    <name type="scientific">Dictyostelium purpureum</name>
    <name type="common">Slime mold</name>
    <dbReference type="NCBI Taxonomy" id="5786"/>
    <lineage>
        <taxon>Eukaryota</taxon>
        <taxon>Amoebozoa</taxon>
        <taxon>Evosea</taxon>
        <taxon>Eumycetozoa</taxon>
        <taxon>Dictyostelia</taxon>
        <taxon>Dictyosteliales</taxon>
        <taxon>Dictyosteliaceae</taxon>
        <taxon>Dictyostelium</taxon>
    </lineage>
</organism>
<dbReference type="InParanoid" id="F0Z6E5"/>
<dbReference type="PANTHER" id="PTHR32457">
    <property type="entry name" value="F-BOX DOMAIN-CONTAINING PROTEIN-RELATED"/>
    <property type="match status" value="1"/>
</dbReference>
<protein>
    <submittedName>
        <fullName evidence="1">Uncharacterized protein</fullName>
    </submittedName>
</protein>
<name>F0Z6E5_DICPU</name>
<feature type="non-terminal residue" evidence="1">
    <location>
        <position position="79"/>
    </location>
</feature>
<dbReference type="FunCoup" id="F0Z6E5">
    <property type="interactions" value="936"/>
</dbReference>
<gene>
    <name evidence="1" type="ORF">DICPUDRAFT_25175</name>
</gene>
<dbReference type="Proteomes" id="UP000001064">
    <property type="component" value="Unassembled WGS sequence"/>
</dbReference>
<dbReference type="GeneID" id="10503403"/>